<dbReference type="EMBL" id="CAJEWN010000056">
    <property type="protein sequence ID" value="CAD2154669.1"/>
    <property type="molecule type" value="Genomic_DNA"/>
</dbReference>
<accession>A0A6V7UFF8</accession>
<dbReference type="OrthoDB" id="5864015at2759"/>
<name>A0A6V7UFF8_MELEN</name>
<comment type="caution">
    <text evidence="1">The sequence shown here is derived from an EMBL/GenBank/DDBJ whole genome shotgun (WGS) entry which is preliminary data.</text>
</comment>
<dbReference type="Pfam" id="PF03564">
    <property type="entry name" value="DUF1759"/>
    <property type="match status" value="1"/>
</dbReference>
<dbReference type="Proteomes" id="UP000580250">
    <property type="component" value="Unassembled WGS sequence"/>
</dbReference>
<evidence type="ECO:0000313" key="2">
    <source>
        <dbReference type="Proteomes" id="UP000580250"/>
    </source>
</evidence>
<evidence type="ECO:0000313" key="1">
    <source>
        <dbReference type="EMBL" id="CAD2154669.1"/>
    </source>
</evidence>
<dbReference type="InterPro" id="IPR005312">
    <property type="entry name" value="DUF1759"/>
</dbReference>
<reference evidence="1 2" key="1">
    <citation type="submission" date="2020-08" db="EMBL/GenBank/DDBJ databases">
        <authorList>
            <person name="Koutsovoulos G."/>
            <person name="Danchin GJ E."/>
        </authorList>
    </citation>
    <scope>NUCLEOTIDE SEQUENCE [LARGE SCALE GENOMIC DNA]</scope>
</reference>
<proteinExistence type="predicted"/>
<dbReference type="PANTHER" id="PTHR22954:SF3">
    <property type="entry name" value="PROTEIN CBG08539"/>
    <property type="match status" value="1"/>
</dbReference>
<gene>
    <name evidence="1" type="ORF">MENT_LOCUS11591</name>
</gene>
<protein>
    <submittedName>
        <fullName evidence="1">Uncharacterized protein</fullName>
    </submittedName>
</protein>
<sequence length="301" mass="34518">MSGPIRQSLGPAKSTLIRAIAEAKTILDERPNQNEEIENWTHWVQKLKNANSKLERTLSRISTLTENWTKVIVQSQPEQAERENSLYEAVAGGEEGLLVKIEEANELAVDLGTSIEIGENAIRQKSIDSDRASSIRQATPSRHSQIRLPKNSLPEFYGDLNLWPSFWDNYRSAIHENTLLTDIDRFNYLNGCVKGEAKKLIQNYFITEANYHIAINKLRERYGDEERIKANLRAELRALPPANKFINSIRLTTDNIDRIIQQLQQMGENINQSFISSVIEKKCQNGFFLNWKKLNKSYGKM</sequence>
<dbReference type="PANTHER" id="PTHR22954">
    <property type="entry name" value="RETROVIRAL PROTEASE-RELATED"/>
    <property type="match status" value="1"/>
</dbReference>
<dbReference type="AlphaFoldDB" id="A0A6V7UFF8"/>
<organism evidence="1 2">
    <name type="scientific">Meloidogyne enterolobii</name>
    <name type="common">Root-knot nematode worm</name>
    <name type="synonym">Meloidogyne mayaguensis</name>
    <dbReference type="NCBI Taxonomy" id="390850"/>
    <lineage>
        <taxon>Eukaryota</taxon>
        <taxon>Metazoa</taxon>
        <taxon>Ecdysozoa</taxon>
        <taxon>Nematoda</taxon>
        <taxon>Chromadorea</taxon>
        <taxon>Rhabditida</taxon>
        <taxon>Tylenchina</taxon>
        <taxon>Tylenchomorpha</taxon>
        <taxon>Tylenchoidea</taxon>
        <taxon>Meloidogynidae</taxon>
        <taxon>Meloidogyninae</taxon>
        <taxon>Meloidogyne</taxon>
    </lineage>
</organism>